<dbReference type="RefSeq" id="WP_096421329.1">
    <property type="nucleotide sequence ID" value="NZ_AP017315.1"/>
</dbReference>
<accession>A0A0U5B8R3</accession>
<reference evidence="3" key="1">
    <citation type="submission" date="2015-12" db="EMBL/GenBank/DDBJ databases">
        <authorList>
            <person name="Shamseldin A."/>
            <person name="Moawad H."/>
            <person name="Abd El-Rahim W.M."/>
            <person name="Sadowsky M.J."/>
        </authorList>
    </citation>
    <scope>NUCLEOTIDE SEQUENCE [LARGE SCALE GENOMIC DNA]</scope>
    <source>
        <strain evidence="3">JAM AC0309</strain>
    </source>
</reference>
<evidence type="ECO:0000313" key="3">
    <source>
        <dbReference type="Proteomes" id="UP000218965"/>
    </source>
</evidence>
<gene>
    <name evidence="2" type="ORF">MalAC0309_1371</name>
</gene>
<dbReference type="OrthoDB" id="5198533at2"/>
<keyword evidence="1 2" id="KW-0812">Transmembrane</keyword>
<reference evidence="2 3" key="2">
    <citation type="submission" date="2016-01" db="EMBL/GenBank/DDBJ databases">
        <title>Microcella alkaliphila JAM AC0309 whole genome shotgun sequence.</title>
        <authorList>
            <person name="Kurata A."/>
            <person name="Hirose Y."/>
            <person name="Kishimoto N."/>
            <person name="Kobayashi T."/>
        </authorList>
    </citation>
    <scope>NUCLEOTIDE SEQUENCE [LARGE SCALE GENOMIC DNA]</scope>
    <source>
        <strain evidence="2 3">JAM AC0309</strain>
    </source>
</reference>
<sequence>MLPYSPYPAQRARQIAADAAGILAVVAVVIVTSAVVAAIRAVAELGRQLEAAGGSISEGLSAAGERLGGIPLIGDAVSRPFDAAAGAGDSVSDAGAAVIDVVETAAVIAGWVVALSLLTLIALVWVWPRVRFVLRRLGVASDLLP</sequence>
<evidence type="ECO:0000313" key="2">
    <source>
        <dbReference type="EMBL" id="BAU32224.1"/>
    </source>
</evidence>
<feature type="transmembrane region" description="Helical" evidence="1">
    <location>
        <begin position="108"/>
        <end position="127"/>
    </location>
</feature>
<keyword evidence="1" id="KW-0472">Membrane</keyword>
<dbReference type="EMBL" id="AP017315">
    <property type="protein sequence ID" value="BAU32224.1"/>
    <property type="molecule type" value="Genomic_DNA"/>
</dbReference>
<evidence type="ECO:0000256" key="1">
    <source>
        <dbReference type="SAM" id="Phobius"/>
    </source>
</evidence>
<organism evidence="2 3">
    <name type="scientific">Microcella alkaliphila</name>
    <dbReference type="NCBI Taxonomy" id="279828"/>
    <lineage>
        <taxon>Bacteria</taxon>
        <taxon>Bacillati</taxon>
        <taxon>Actinomycetota</taxon>
        <taxon>Actinomycetes</taxon>
        <taxon>Micrococcales</taxon>
        <taxon>Microbacteriaceae</taxon>
        <taxon>Microcella</taxon>
    </lineage>
</organism>
<dbReference type="KEGG" id="malk:MalAC0309_1371"/>
<dbReference type="AlphaFoldDB" id="A0A0U5B8R3"/>
<dbReference type="Proteomes" id="UP000218965">
    <property type="component" value="Chromosome"/>
</dbReference>
<keyword evidence="1" id="KW-1133">Transmembrane helix</keyword>
<protein>
    <submittedName>
        <fullName evidence="2">Possible conserved transmembrane protein</fullName>
    </submittedName>
</protein>
<name>A0A0U5B8R3_9MICO</name>
<proteinExistence type="predicted"/>
<feature type="transmembrane region" description="Helical" evidence="1">
    <location>
        <begin position="21"/>
        <end position="43"/>
    </location>
</feature>